<comment type="caution">
    <text evidence="2">The sequence shown here is derived from an EMBL/GenBank/DDBJ whole genome shotgun (WGS) entry which is preliminary data.</text>
</comment>
<dbReference type="InParanoid" id="A0A5J5EYE9"/>
<accession>A0A5J5EYE9</accession>
<proteinExistence type="predicted"/>
<feature type="compositionally biased region" description="Low complexity" evidence="1">
    <location>
        <begin position="1"/>
        <end position="17"/>
    </location>
</feature>
<sequence length="332" mass="35117">MFFDSAASDAASRSPAATPQSGLPLSRSHRTTTAAATATQPQPLSPLPDAAQKPGSPKLDASLPTPPTTTSAPSVDGSGYEDVPSRQWLIAQCLSNTTFLYPASKPTLLTSLDAATQQKRILIVSTSPTSILFEQAGTGLSAFEALLARTEAAVHVRLQELNPAVEGLRSAVDAARLQRENAAMLEALESRRRGEFSLQLQLPPRHPVARRAHRGLLLPKSRAAMTRRTELALPPLDPAGMVSPKTVPAAPVRRGLRPPVSKAARQAAFRWGSEEEVQDQEEMDSIAKWVREVSEAELTPPITPGNAAGGGAAGGSGGLPKSKRFEEGRVPA</sequence>
<evidence type="ECO:0000256" key="1">
    <source>
        <dbReference type="SAM" id="MobiDB-lite"/>
    </source>
</evidence>
<reference evidence="2 3" key="1">
    <citation type="submission" date="2019-09" db="EMBL/GenBank/DDBJ databases">
        <title>Draft genome of the ectomycorrhizal ascomycete Sphaerosporella brunnea.</title>
        <authorList>
            <consortium name="DOE Joint Genome Institute"/>
            <person name="Benucci G.M."/>
            <person name="Marozzi G."/>
            <person name="Antonielli L."/>
            <person name="Sanchez S."/>
            <person name="Marco P."/>
            <person name="Wang X."/>
            <person name="Falini L.B."/>
            <person name="Barry K."/>
            <person name="Haridas S."/>
            <person name="Lipzen A."/>
            <person name="Labutti K."/>
            <person name="Grigoriev I.V."/>
            <person name="Murat C."/>
            <person name="Martin F."/>
            <person name="Albertini E."/>
            <person name="Donnini D."/>
            <person name="Bonito G."/>
        </authorList>
    </citation>
    <scope>NUCLEOTIDE SEQUENCE [LARGE SCALE GENOMIC DNA]</scope>
    <source>
        <strain evidence="2 3">Sb_GMNB300</strain>
    </source>
</reference>
<dbReference type="Proteomes" id="UP000326924">
    <property type="component" value="Unassembled WGS sequence"/>
</dbReference>
<feature type="compositionally biased region" description="Gly residues" evidence="1">
    <location>
        <begin position="307"/>
        <end position="318"/>
    </location>
</feature>
<keyword evidence="3" id="KW-1185">Reference proteome</keyword>
<dbReference type="EMBL" id="VXIS01000074">
    <property type="protein sequence ID" value="KAA8907985.1"/>
    <property type="molecule type" value="Genomic_DNA"/>
</dbReference>
<evidence type="ECO:0000313" key="3">
    <source>
        <dbReference type="Proteomes" id="UP000326924"/>
    </source>
</evidence>
<evidence type="ECO:0000313" key="2">
    <source>
        <dbReference type="EMBL" id="KAA8907985.1"/>
    </source>
</evidence>
<dbReference type="OrthoDB" id="5386355at2759"/>
<protein>
    <submittedName>
        <fullName evidence="2">Uncharacterized protein</fullName>
    </submittedName>
</protein>
<gene>
    <name evidence="2" type="ORF">FN846DRAFT_946239</name>
</gene>
<organism evidence="2 3">
    <name type="scientific">Sphaerosporella brunnea</name>
    <dbReference type="NCBI Taxonomy" id="1250544"/>
    <lineage>
        <taxon>Eukaryota</taxon>
        <taxon>Fungi</taxon>
        <taxon>Dikarya</taxon>
        <taxon>Ascomycota</taxon>
        <taxon>Pezizomycotina</taxon>
        <taxon>Pezizomycetes</taxon>
        <taxon>Pezizales</taxon>
        <taxon>Pyronemataceae</taxon>
        <taxon>Sphaerosporella</taxon>
    </lineage>
</organism>
<feature type="region of interest" description="Disordered" evidence="1">
    <location>
        <begin position="294"/>
        <end position="332"/>
    </location>
</feature>
<feature type="compositionally biased region" description="Basic and acidic residues" evidence="1">
    <location>
        <begin position="323"/>
        <end position="332"/>
    </location>
</feature>
<dbReference type="AlphaFoldDB" id="A0A5J5EYE9"/>
<feature type="region of interest" description="Disordered" evidence="1">
    <location>
        <begin position="1"/>
        <end position="79"/>
    </location>
</feature>
<name>A0A5J5EYE9_9PEZI</name>